<name>A0ABQ8T465_PERAM</name>
<dbReference type="EMBL" id="JAJSOF020000017">
    <property type="protein sequence ID" value="KAJ4440662.1"/>
    <property type="molecule type" value="Genomic_DNA"/>
</dbReference>
<sequence>MDKYRPKSGAEKHKERQKKLEDINMAGRLLESGPPAWGCANYGIFIELCRPVVVSSETGLEIETSSRSVNLLMSVQAPELATSCSGALRSSPTSLVMHRASIRGQTDSQSSQVIKVRTVGSVGSSYHMSLHYRYFLPPPSPPPPPPPSISLYSYLCLPYVPFRAGLGDATESQKHLHMSWALVRTVKYSRHHRIRSMIAEQFRSISFQVFEEVYGLADNGSTRRIDMIAIPPNNNNGYIIDPTVRFEKQKSQ</sequence>
<protein>
    <submittedName>
        <fullName evidence="1">Uncharacterized protein</fullName>
    </submittedName>
</protein>
<gene>
    <name evidence="1" type="ORF">ANN_08809</name>
</gene>
<reference evidence="1 2" key="1">
    <citation type="journal article" date="2022" name="Allergy">
        <title>Genome assembly and annotation of Periplaneta americana reveal a comprehensive cockroach allergen profile.</title>
        <authorList>
            <person name="Wang L."/>
            <person name="Xiong Q."/>
            <person name="Saelim N."/>
            <person name="Wang L."/>
            <person name="Nong W."/>
            <person name="Wan A.T."/>
            <person name="Shi M."/>
            <person name="Liu X."/>
            <person name="Cao Q."/>
            <person name="Hui J.H.L."/>
            <person name="Sookrung N."/>
            <person name="Leung T.F."/>
            <person name="Tungtrongchitr A."/>
            <person name="Tsui S.K.W."/>
        </authorList>
    </citation>
    <scope>NUCLEOTIDE SEQUENCE [LARGE SCALE GENOMIC DNA]</scope>
    <source>
        <strain evidence="1">PWHHKU_190912</strain>
    </source>
</reference>
<organism evidence="1 2">
    <name type="scientific">Periplaneta americana</name>
    <name type="common">American cockroach</name>
    <name type="synonym">Blatta americana</name>
    <dbReference type="NCBI Taxonomy" id="6978"/>
    <lineage>
        <taxon>Eukaryota</taxon>
        <taxon>Metazoa</taxon>
        <taxon>Ecdysozoa</taxon>
        <taxon>Arthropoda</taxon>
        <taxon>Hexapoda</taxon>
        <taxon>Insecta</taxon>
        <taxon>Pterygota</taxon>
        <taxon>Neoptera</taxon>
        <taxon>Polyneoptera</taxon>
        <taxon>Dictyoptera</taxon>
        <taxon>Blattodea</taxon>
        <taxon>Blattoidea</taxon>
        <taxon>Blattidae</taxon>
        <taxon>Blattinae</taxon>
        <taxon>Periplaneta</taxon>
    </lineage>
</organism>
<proteinExistence type="predicted"/>
<comment type="caution">
    <text evidence="1">The sequence shown here is derived from an EMBL/GenBank/DDBJ whole genome shotgun (WGS) entry which is preliminary data.</text>
</comment>
<keyword evidence="2" id="KW-1185">Reference proteome</keyword>
<evidence type="ECO:0000313" key="2">
    <source>
        <dbReference type="Proteomes" id="UP001148838"/>
    </source>
</evidence>
<evidence type="ECO:0000313" key="1">
    <source>
        <dbReference type="EMBL" id="KAJ4440662.1"/>
    </source>
</evidence>
<accession>A0ABQ8T465</accession>
<dbReference type="Proteomes" id="UP001148838">
    <property type="component" value="Unassembled WGS sequence"/>
</dbReference>